<proteinExistence type="predicted"/>
<dbReference type="SMART" id="SM00883">
    <property type="entry name" value="Cpn10"/>
    <property type="match status" value="1"/>
</dbReference>
<sequence>MTDDKVVDLDDARKAKALPDPVGFRILIAIPEKDEKTDGGVLLPEDTRKREEAASIVGMVLKMGPDAYADAERFPNGPWCKEGDFIVMRSYSGTRLDIHGQEFRIINDDSVEAVVEDPRGIKRA</sequence>
<dbReference type="InterPro" id="IPR037124">
    <property type="entry name" value="Chaperonin_GroES_sf"/>
</dbReference>
<name>A0A221S4M6_9VIRU</name>
<dbReference type="SUPFAM" id="SSF50129">
    <property type="entry name" value="GroES-like"/>
    <property type="match status" value="1"/>
</dbReference>
<evidence type="ECO:0000256" key="1">
    <source>
        <dbReference type="ARBA" id="ARBA00023186"/>
    </source>
</evidence>
<dbReference type="Gene3D" id="2.30.33.40">
    <property type="entry name" value="GroES chaperonin"/>
    <property type="match status" value="1"/>
</dbReference>
<dbReference type="InterPro" id="IPR011032">
    <property type="entry name" value="GroES-like_sf"/>
</dbReference>
<accession>A0A221S4M6</accession>
<keyword evidence="1" id="KW-0143">Chaperone</keyword>
<dbReference type="GO" id="GO:0044183">
    <property type="term" value="F:protein folding chaperone"/>
    <property type="evidence" value="ECO:0007669"/>
    <property type="project" value="InterPro"/>
</dbReference>
<reference evidence="2" key="1">
    <citation type="submission" date="2016-03" db="EMBL/GenBank/DDBJ databases">
        <title>Novel chaperonins are prevalent in the virioplankton and link to viral biology and ecology.</title>
        <authorList>
            <person name="Marine R.L."/>
            <person name="Nasko D.J."/>
            <person name="Polson S.W."/>
            <person name="Wommack K.E."/>
        </authorList>
    </citation>
    <scope>NUCLEOTIDE SEQUENCE</scope>
</reference>
<dbReference type="GO" id="GO:0005524">
    <property type="term" value="F:ATP binding"/>
    <property type="evidence" value="ECO:0007669"/>
    <property type="project" value="InterPro"/>
</dbReference>
<gene>
    <name evidence="2" type="primary">groES</name>
</gene>
<protein>
    <submittedName>
        <fullName evidence="2">Co-chaperonin GroES</fullName>
    </submittedName>
</protein>
<dbReference type="CDD" id="cd00320">
    <property type="entry name" value="cpn10"/>
    <property type="match status" value="1"/>
</dbReference>
<dbReference type="InterPro" id="IPR020818">
    <property type="entry name" value="Chaperonin_GroES"/>
</dbReference>
<dbReference type="Pfam" id="PF00166">
    <property type="entry name" value="Cpn10"/>
    <property type="match status" value="1"/>
</dbReference>
<dbReference type="EMBL" id="KU971201">
    <property type="protein sequence ID" value="ASN63795.1"/>
    <property type="molecule type" value="Genomic_DNA"/>
</dbReference>
<evidence type="ECO:0000313" key="2">
    <source>
        <dbReference type="EMBL" id="ASN63795.1"/>
    </source>
</evidence>
<organism evidence="2">
    <name type="scientific">uncultured virus</name>
    <dbReference type="NCBI Taxonomy" id="340016"/>
    <lineage>
        <taxon>Viruses</taxon>
        <taxon>environmental samples</taxon>
    </lineage>
</organism>